<accession>A0ACC0ZE85</accession>
<evidence type="ECO:0000313" key="2">
    <source>
        <dbReference type="Proteomes" id="UP001163603"/>
    </source>
</evidence>
<dbReference type="EMBL" id="CM047737">
    <property type="protein sequence ID" value="KAJ0048806.1"/>
    <property type="molecule type" value="Genomic_DNA"/>
</dbReference>
<keyword evidence="2" id="KW-1185">Reference proteome</keyword>
<reference evidence="2" key="1">
    <citation type="journal article" date="2023" name="G3 (Bethesda)">
        <title>Genome assembly and association tests identify interacting loci associated with vigor, precocity, and sex in interspecific pistachio rootstocks.</title>
        <authorList>
            <person name="Palmer W."/>
            <person name="Jacygrad E."/>
            <person name="Sagayaradj S."/>
            <person name="Cavanaugh K."/>
            <person name="Han R."/>
            <person name="Bertier L."/>
            <person name="Beede B."/>
            <person name="Kafkas S."/>
            <person name="Golino D."/>
            <person name="Preece J."/>
            <person name="Michelmore R."/>
        </authorList>
    </citation>
    <scope>NUCLEOTIDE SEQUENCE [LARGE SCALE GENOMIC DNA]</scope>
</reference>
<organism evidence="1 2">
    <name type="scientific">Pistacia integerrima</name>
    <dbReference type="NCBI Taxonomy" id="434235"/>
    <lineage>
        <taxon>Eukaryota</taxon>
        <taxon>Viridiplantae</taxon>
        <taxon>Streptophyta</taxon>
        <taxon>Embryophyta</taxon>
        <taxon>Tracheophyta</taxon>
        <taxon>Spermatophyta</taxon>
        <taxon>Magnoliopsida</taxon>
        <taxon>eudicotyledons</taxon>
        <taxon>Gunneridae</taxon>
        <taxon>Pentapetalae</taxon>
        <taxon>rosids</taxon>
        <taxon>malvids</taxon>
        <taxon>Sapindales</taxon>
        <taxon>Anacardiaceae</taxon>
        <taxon>Pistacia</taxon>
    </lineage>
</organism>
<dbReference type="Proteomes" id="UP001163603">
    <property type="component" value="Chromosome 2"/>
</dbReference>
<protein>
    <submittedName>
        <fullName evidence="1">Uncharacterized protein</fullName>
    </submittedName>
</protein>
<evidence type="ECO:0000313" key="1">
    <source>
        <dbReference type="EMBL" id="KAJ0048806.1"/>
    </source>
</evidence>
<comment type="caution">
    <text evidence="1">The sequence shown here is derived from an EMBL/GenBank/DDBJ whole genome shotgun (WGS) entry which is preliminary data.</text>
</comment>
<proteinExistence type="predicted"/>
<name>A0ACC0ZE85_9ROSI</name>
<sequence>MLCRLSNAGVWFVNLTAQIKCRKPNSNMSSSRARTRLDSTGELLELESRPGELLELESNPLSFASLSCHQISCSLIDLVDLPASEIKNGGEEMLIDRPDQEPVIPDGFNSNYLKVYYGCDDSYFGQKEFSLTLDNDIYLIFQSFNGASELENAIKENHILWVYNGRHSVHCLVCDGKARRSYTDVLREFFEEKLLSSLQIFSSEERYGKILSTIPDESVTSDLQGKWLENRRSPNDINFGLFLGGSN</sequence>
<gene>
    <name evidence="1" type="ORF">Pint_15001</name>
</gene>